<dbReference type="AlphaFoldDB" id="Q32WN1"/>
<accession>Q32WN1</accession>
<evidence type="ECO:0000313" key="3">
    <source>
        <dbReference type="EMBL" id="AAW47375.1"/>
    </source>
</evidence>
<name>Q32WN1_HUMAN</name>
<organism evidence="3">
    <name type="scientific">Homo sapiens</name>
    <name type="common">Human</name>
    <dbReference type="NCBI Taxonomy" id="9606"/>
    <lineage>
        <taxon>Eukaryota</taxon>
        <taxon>Metazoa</taxon>
        <taxon>Chordata</taxon>
        <taxon>Craniata</taxon>
        <taxon>Vertebrata</taxon>
        <taxon>Euteleostomi</taxon>
        <taxon>Mammalia</taxon>
        <taxon>Eutheria</taxon>
        <taxon>Euarchontoglires</taxon>
        <taxon>Primates</taxon>
        <taxon>Haplorrhini</taxon>
        <taxon>Catarrhini</taxon>
        <taxon>Hominidae</taxon>
        <taxon>Homo</taxon>
    </lineage>
</organism>
<proteinExistence type="inferred from homology"/>
<feature type="region of interest" description="Disordered" evidence="2">
    <location>
        <begin position="1"/>
        <end position="55"/>
    </location>
</feature>
<protein>
    <submittedName>
        <fullName evidence="3">SPANX-B</fullName>
    </submittedName>
</protein>
<dbReference type="GO" id="GO:0005634">
    <property type="term" value="C:nucleus"/>
    <property type="evidence" value="ECO:0007005"/>
    <property type="project" value="UniProtKB"/>
</dbReference>
<reference evidence="3" key="1">
    <citation type="journal article" date="2005" name="Genome Res.">
        <title>Dynamic structure of the SPANX gene cluster mapped to the prostate cancer susceptibility locus HPCX at Xq27.</title>
        <authorList>
            <person name="Kouprina N."/>
            <person name="Pavlicek A."/>
            <person name="Noskov V.N."/>
            <person name="Solomon G."/>
            <person name="Otstot J."/>
            <person name="Isaacs W."/>
            <person name="Carpten J.D."/>
            <person name="Trent J.M."/>
            <person name="Schleutker J."/>
            <person name="Barrett J.C."/>
            <person name="Jurka J."/>
            <person name="Larionov V."/>
        </authorList>
    </citation>
    <scope>NUCLEOTIDE SEQUENCE</scope>
</reference>
<dbReference type="EMBL" id="AY787085">
    <property type="protein sequence ID" value="AAW47375.1"/>
    <property type="molecule type" value="Genomic_DNA"/>
</dbReference>
<evidence type="ECO:0000256" key="2">
    <source>
        <dbReference type="SAM" id="MobiDB-lite"/>
    </source>
</evidence>
<comment type="similarity">
    <text evidence="1">Belongs to the SPAN-X family.</text>
</comment>
<dbReference type="PeptideAtlas" id="Q32WN1"/>
<sequence>MGQQSSVRRLKRSVPCESNEANEANEANKTMPETPTGDSDPQPAPKKMKTSESSTILVVRYRRNVKRTSPEELLNDHARENRINPLQMEEEEFMEIMVEIPAK</sequence>
<evidence type="ECO:0000256" key="1">
    <source>
        <dbReference type="ARBA" id="ARBA00006323"/>
    </source>
</evidence>
<dbReference type="InterPro" id="IPR010007">
    <property type="entry name" value="SPAN-X_fam"/>
</dbReference>
<feature type="compositionally biased region" description="Low complexity" evidence="2">
    <location>
        <begin position="19"/>
        <end position="28"/>
    </location>
</feature>
<dbReference type="Pfam" id="PF07458">
    <property type="entry name" value="SPAN-X"/>
    <property type="match status" value="1"/>
</dbReference>